<keyword evidence="8" id="KW-1185">Reference proteome</keyword>
<evidence type="ECO:0000256" key="1">
    <source>
        <dbReference type="ARBA" id="ARBA00022723"/>
    </source>
</evidence>
<evidence type="ECO:0000313" key="8">
    <source>
        <dbReference type="Proteomes" id="UP001219518"/>
    </source>
</evidence>
<dbReference type="SMART" id="SM00355">
    <property type="entry name" value="ZnF_C2H2"/>
    <property type="match status" value="4"/>
</dbReference>
<dbReference type="PROSITE" id="PS00028">
    <property type="entry name" value="ZINC_FINGER_C2H2_1"/>
    <property type="match status" value="3"/>
</dbReference>
<keyword evidence="2" id="KW-0677">Repeat</keyword>
<keyword evidence="3 5" id="KW-0863">Zinc-finger</keyword>
<dbReference type="GO" id="GO:0000977">
    <property type="term" value="F:RNA polymerase II transcription regulatory region sequence-specific DNA binding"/>
    <property type="evidence" value="ECO:0007669"/>
    <property type="project" value="TreeGrafter"/>
</dbReference>
<dbReference type="GO" id="GO:0008270">
    <property type="term" value="F:zinc ion binding"/>
    <property type="evidence" value="ECO:0007669"/>
    <property type="project" value="UniProtKB-KW"/>
</dbReference>
<protein>
    <submittedName>
        <fullName evidence="7">Zinc finger protein 136</fullName>
    </submittedName>
</protein>
<evidence type="ECO:0000256" key="4">
    <source>
        <dbReference type="ARBA" id="ARBA00022833"/>
    </source>
</evidence>
<dbReference type="AlphaFoldDB" id="A0AAE1HED4"/>
<comment type="caution">
    <text evidence="7">The sequence shown here is derived from an EMBL/GenBank/DDBJ whole genome shotgun (WGS) entry which is preliminary data.</text>
</comment>
<dbReference type="Proteomes" id="UP001219518">
    <property type="component" value="Unassembled WGS sequence"/>
</dbReference>
<dbReference type="PROSITE" id="PS50157">
    <property type="entry name" value="ZINC_FINGER_C2H2_2"/>
    <property type="match status" value="1"/>
</dbReference>
<evidence type="ECO:0000313" key="7">
    <source>
        <dbReference type="EMBL" id="KAK3919111.1"/>
    </source>
</evidence>
<reference evidence="7" key="1">
    <citation type="submission" date="2021-07" db="EMBL/GenBank/DDBJ databases">
        <authorList>
            <person name="Catto M.A."/>
            <person name="Jacobson A."/>
            <person name="Kennedy G."/>
            <person name="Labadie P."/>
            <person name="Hunt B.G."/>
            <person name="Srinivasan R."/>
        </authorList>
    </citation>
    <scope>NUCLEOTIDE SEQUENCE</scope>
    <source>
        <strain evidence="7">PL_HMW_Pooled</strain>
        <tissue evidence="7">Head</tissue>
    </source>
</reference>
<dbReference type="GO" id="GO:0005634">
    <property type="term" value="C:nucleus"/>
    <property type="evidence" value="ECO:0007669"/>
    <property type="project" value="TreeGrafter"/>
</dbReference>
<feature type="domain" description="C2H2-type" evidence="6">
    <location>
        <begin position="141"/>
        <end position="168"/>
    </location>
</feature>
<dbReference type="InterPro" id="IPR013087">
    <property type="entry name" value="Znf_C2H2_type"/>
</dbReference>
<dbReference type="GO" id="GO:0000981">
    <property type="term" value="F:DNA-binding transcription factor activity, RNA polymerase II-specific"/>
    <property type="evidence" value="ECO:0007669"/>
    <property type="project" value="TreeGrafter"/>
</dbReference>
<proteinExistence type="predicted"/>
<dbReference type="PANTHER" id="PTHR24409:SF295">
    <property type="entry name" value="AZ2-RELATED"/>
    <property type="match status" value="1"/>
</dbReference>
<evidence type="ECO:0000256" key="5">
    <source>
        <dbReference type="PROSITE-ProRule" id="PRU00042"/>
    </source>
</evidence>
<accession>A0AAE1HED4</accession>
<gene>
    <name evidence="7" type="ORF">KUF71_008260</name>
</gene>
<reference evidence="7" key="2">
    <citation type="journal article" date="2023" name="BMC Genomics">
        <title>Pest status, molecular evolution, and epigenetic factors derived from the genome assembly of Frankliniella fusca, a thysanopteran phytovirus vector.</title>
        <authorList>
            <person name="Catto M.A."/>
            <person name="Labadie P.E."/>
            <person name="Jacobson A.L."/>
            <person name="Kennedy G.G."/>
            <person name="Srinivasan R."/>
            <person name="Hunt B.G."/>
        </authorList>
    </citation>
    <scope>NUCLEOTIDE SEQUENCE</scope>
    <source>
        <strain evidence="7">PL_HMW_Pooled</strain>
    </source>
</reference>
<dbReference type="PANTHER" id="PTHR24409">
    <property type="entry name" value="ZINC FINGER PROTEIN 142"/>
    <property type="match status" value="1"/>
</dbReference>
<name>A0AAE1HED4_9NEOP</name>
<evidence type="ECO:0000259" key="6">
    <source>
        <dbReference type="PROSITE" id="PS50157"/>
    </source>
</evidence>
<dbReference type="Gene3D" id="3.30.160.60">
    <property type="entry name" value="Classic Zinc Finger"/>
    <property type="match status" value="1"/>
</dbReference>
<evidence type="ECO:0000256" key="3">
    <source>
        <dbReference type="ARBA" id="ARBA00022771"/>
    </source>
</evidence>
<sequence>MICFEPLAPEDVKPFHIVSLSSMAELTSLQTQRQEAFLDTPDQGQMRHAPKSRKEEQFLFVVKQFFVSGIIPSNYHLCELIMGIDLALYRFRIGLFSHSGSTPKTDQHGFCGLSFRLVPVATLILLLVIAGIELNPGPPSYSCKYCELSFSSISQYASHSIIHSLRKNFNIPCPFCDRSLKLASLESHISRFHRSARLRPQVQRIQAVKCEVCRMDLTTRKEYMDHMYSHLENGVNIQCVLTNCQSLFSDKRKFQKHMSRCHAGVADFFEPCTVAVSECGFSSDEDCHDEDNGNTDNTEDTQFDCTAGNAADFDPYPYHLIKTELAKFYLRLEGEFCLPTSTVQLIVEEIKLLSELSHHRLKIALKQQLESFHLDQLLVSSVIRETFKADPVFNVHHKSEDTEQLSTHYLRRQYWEKYFPYVEPQEHYFGLNTAGKKRIAHIISIRKTLEILLKNPKIKEMLLKSFREDDKPPSSIKKDYKDGEAYKKHKCQHDGGNCIQINLFQDAFQFNAFGSSSSLFKTLGFYYSLANMDAESRSKIDLIQIAGLILENDLKPSQQEELDEKDILKEAIQPILDELIDLKTNGIKVDGELIPVCLFLLIGDSLGQHTVGGYVKSFSCEFFCRFCPISKTEFHQDPSMVKPFRTVEEYDAHVKIANAKWQQRKKQALSAAKKATLRKAKRVAEGVASRCSAPAKKTLMKNAISNDAFRKLCAISSHAVKYRPSPFNSIPGFHCSSPSQPVCIAHDCFEGIFKCVLPCIMNVKSVDKLSGNAVENWNMIRLLPLIIGDLIQDQNDEVWQVFLNLQEIVEYVCAPKISMAQVAYLKQLVMKFANSLKKLDDYFPDCIIPKLHFLCHYGDLIDIYGPLIRLFTLRFESVHMFFKAVIKNSKNYINITKTMAQKYMLRFASHNSSDLFPAEVVYDPASSRCINLMSFPDEKKCALPDNFNPANYEALNVIRVKGTEYKVGFFVALSSSMLSTSLQMGKIDTILLDSSNHVQFLVKSVEAFNSFEGYYVVSETKAGFKLIRHEELADYYPLPSYVLQGKETKLDLMGEVPIAKLQK</sequence>
<organism evidence="7 8">
    <name type="scientific">Frankliniella fusca</name>
    <dbReference type="NCBI Taxonomy" id="407009"/>
    <lineage>
        <taxon>Eukaryota</taxon>
        <taxon>Metazoa</taxon>
        <taxon>Ecdysozoa</taxon>
        <taxon>Arthropoda</taxon>
        <taxon>Hexapoda</taxon>
        <taxon>Insecta</taxon>
        <taxon>Pterygota</taxon>
        <taxon>Neoptera</taxon>
        <taxon>Paraneoptera</taxon>
        <taxon>Thysanoptera</taxon>
        <taxon>Terebrantia</taxon>
        <taxon>Thripoidea</taxon>
        <taxon>Thripidae</taxon>
        <taxon>Frankliniella</taxon>
    </lineage>
</organism>
<evidence type="ECO:0000256" key="2">
    <source>
        <dbReference type="ARBA" id="ARBA00022737"/>
    </source>
</evidence>
<keyword evidence="1" id="KW-0479">Metal-binding</keyword>
<dbReference type="EMBL" id="JAHWGI010000970">
    <property type="protein sequence ID" value="KAK3919111.1"/>
    <property type="molecule type" value="Genomic_DNA"/>
</dbReference>
<keyword evidence="4" id="KW-0862">Zinc</keyword>